<evidence type="ECO:0000313" key="1">
    <source>
        <dbReference type="EMBL" id="CAG7875334.1"/>
    </source>
</evidence>
<dbReference type="EMBL" id="LR031570">
    <property type="protein sequence ID" value="VDC70976.1"/>
    <property type="molecule type" value="Genomic_DNA"/>
</dbReference>
<name>A0A3P5YT99_BRACM</name>
<accession>A0A3P5YT99</accession>
<reference evidence="2" key="1">
    <citation type="submission" date="2018-11" db="EMBL/GenBank/DDBJ databases">
        <authorList>
            <consortium name="Genoscope - CEA"/>
            <person name="William W."/>
        </authorList>
    </citation>
    <scope>NUCLEOTIDE SEQUENCE</scope>
</reference>
<protein>
    <submittedName>
        <fullName evidence="1">Uncharacterized protein</fullName>
    </submittedName>
</protein>
<dbReference type="Proteomes" id="UP000694005">
    <property type="component" value="Chromosome A05"/>
</dbReference>
<gene>
    <name evidence="2" type="ORF">BRAA05T20690Z</name>
    <name evidence="1" type="ORF">BRAPAZ1V2_A05P18550.2</name>
</gene>
<proteinExistence type="predicted"/>
<dbReference type="Gramene" id="A05p18550.2_BraZ1">
    <property type="protein sequence ID" value="A05p18550.2_BraZ1.CDS"/>
    <property type="gene ID" value="A05g18550.2_BraZ1"/>
</dbReference>
<organism evidence="2">
    <name type="scientific">Brassica campestris</name>
    <name type="common">Field mustard</name>
    <dbReference type="NCBI Taxonomy" id="3711"/>
    <lineage>
        <taxon>Eukaryota</taxon>
        <taxon>Viridiplantae</taxon>
        <taxon>Streptophyta</taxon>
        <taxon>Embryophyta</taxon>
        <taxon>Tracheophyta</taxon>
        <taxon>Spermatophyta</taxon>
        <taxon>Magnoliopsida</taxon>
        <taxon>eudicotyledons</taxon>
        <taxon>Gunneridae</taxon>
        <taxon>Pentapetalae</taxon>
        <taxon>rosids</taxon>
        <taxon>malvids</taxon>
        <taxon>Brassicales</taxon>
        <taxon>Brassicaceae</taxon>
        <taxon>Brassiceae</taxon>
        <taxon>Brassica</taxon>
    </lineage>
</organism>
<evidence type="ECO:0000313" key="2">
    <source>
        <dbReference type="EMBL" id="VDC70976.1"/>
    </source>
</evidence>
<dbReference type="AlphaFoldDB" id="A0A3P5YT99"/>
<sequence length="182" mass="20695">MLFTLPKQSPNQHTKPHGLSVSYAAACGVPLTTEEIKIYDNIPPCSKTISDYVLHKIGNGLALYEPLMDQIHTYYQLKHPTREQRVKLYELQKKNPCTTKRALARKIQVKLIRDRAELEGRELTMYEIDVAFDLKDVIYWAPPTQLEGEAPKVHWLNSLFGTMLGVSRAATPVLASYQKIGE</sequence>
<dbReference type="EMBL" id="LS974621">
    <property type="protein sequence ID" value="CAG7875334.1"/>
    <property type="molecule type" value="Genomic_DNA"/>
</dbReference>